<dbReference type="OrthoDB" id="5445431at2"/>
<keyword evidence="2" id="KW-1185">Reference proteome</keyword>
<protein>
    <submittedName>
        <fullName evidence="1">Uncharacterized protein</fullName>
    </submittedName>
</protein>
<dbReference type="Gene3D" id="1.10.340.50">
    <property type="match status" value="1"/>
</dbReference>
<sequence>MLENFIQSLQEKVCCTNDFQDGTKFRKKDRALQCKYIELNQLYKKYIVLDIDRPGAAFLWEEKGLPPPTIITINPEKATCHYLYELKTPVIYTHNGRRAPQKYYEAVDLALTHALEADLNYIGKFTRNPLYSNHLVITHPVQYELEDFQEWHLELASVKKKASHLDCSGYGRNSTIFHKLRFIAYPVVKSFTNFEIFYGEMEKQAFELNAEFAVNSKACLAAKEVMGIAHSVSKYCWKHRHSIDQMKFRGVMQLPKEMTIREKQIAAASHTHHQRKKNSLEHILAAALALKSQGKAVTQKAVATHSKYSLDTVKRNWGAVDKKFGLYIHAV</sequence>
<proteinExistence type="predicted"/>
<gene>
    <name evidence="1" type="ORF">E2I14_06905</name>
</gene>
<accession>A0A4R5W3X5</accession>
<comment type="caution">
    <text evidence="1">The sequence shown here is derived from an EMBL/GenBank/DDBJ whole genome shotgun (WGS) entry which is preliminary data.</text>
</comment>
<dbReference type="InterPro" id="IPR004322">
    <property type="entry name" value="Plasmid_replicase_bac"/>
</dbReference>
<dbReference type="RefSeq" id="WP_133326760.1">
    <property type="nucleotide sequence ID" value="NZ_SMYL01000002.1"/>
</dbReference>
<organism evidence="1 2">
    <name type="scientific">Sapientia aquatica</name>
    <dbReference type="NCBI Taxonomy" id="1549640"/>
    <lineage>
        <taxon>Bacteria</taxon>
        <taxon>Pseudomonadati</taxon>
        <taxon>Pseudomonadota</taxon>
        <taxon>Betaproteobacteria</taxon>
        <taxon>Burkholderiales</taxon>
        <taxon>Oxalobacteraceae</taxon>
        <taxon>Sapientia</taxon>
    </lineage>
</organism>
<dbReference type="AlphaFoldDB" id="A0A4R5W3X5"/>
<name>A0A4R5W3X5_9BURK</name>
<evidence type="ECO:0000313" key="2">
    <source>
        <dbReference type="Proteomes" id="UP000294829"/>
    </source>
</evidence>
<dbReference type="Proteomes" id="UP000294829">
    <property type="component" value="Unassembled WGS sequence"/>
</dbReference>
<reference evidence="1 2" key="1">
    <citation type="submission" date="2019-03" db="EMBL/GenBank/DDBJ databases">
        <title>Sapientia aquatica gen. nov., sp. nov., isolated from a crater lake.</title>
        <authorList>
            <person name="Felfoldi T."/>
            <person name="Szabo A."/>
            <person name="Toth E."/>
            <person name="Schumann P."/>
            <person name="Keki Z."/>
            <person name="Marialigeti K."/>
            <person name="Mathe I."/>
        </authorList>
    </citation>
    <scope>NUCLEOTIDE SEQUENCE [LARGE SCALE GENOMIC DNA]</scope>
    <source>
        <strain evidence="1 2">SA-152</strain>
    </source>
</reference>
<dbReference type="Pfam" id="PF03090">
    <property type="entry name" value="Replicase"/>
    <property type="match status" value="1"/>
</dbReference>
<evidence type="ECO:0000313" key="1">
    <source>
        <dbReference type="EMBL" id="TDK67474.1"/>
    </source>
</evidence>
<dbReference type="EMBL" id="SMYL01000002">
    <property type="protein sequence ID" value="TDK67474.1"/>
    <property type="molecule type" value="Genomic_DNA"/>
</dbReference>